<keyword evidence="3" id="KW-1185">Reference proteome</keyword>
<evidence type="ECO:0000259" key="1">
    <source>
        <dbReference type="Pfam" id="PF01738"/>
    </source>
</evidence>
<dbReference type="OrthoDB" id="9796570at2"/>
<keyword evidence="2" id="KW-0378">Hydrolase</keyword>
<gene>
    <name evidence="2" type="ORF">EAT49_06065</name>
</gene>
<organism evidence="2 3">
    <name type="scientific">Histidinibacterium lentulum</name>
    <dbReference type="NCBI Taxonomy" id="2480588"/>
    <lineage>
        <taxon>Bacteria</taxon>
        <taxon>Pseudomonadati</taxon>
        <taxon>Pseudomonadota</taxon>
        <taxon>Alphaproteobacteria</taxon>
        <taxon>Rhodobacterales</taxon>
        <taxon>Paracoccaceae</taxon>
        <taxon>Histidinibacterium</taxon>
    </lineage>
</organism>
<evidence type="ECO:0000313" key="2">
    <source>
        <dbReference type="EMBL" id="ROU02867.1"/>
    </source>
</evidence>
<dbReference type="EMBL" id="RDRB01000003">
    <property type="protein sequence ID" value="ROU02867.1"/>
    <property type="molecule type" value="Genomic_DNA"/>
</dbReference>
<sequence>MTYHAAFTEGAPGAPLLFTFHGTGGTEAQFHDVASELVPGAHVVSPRGDVSEGGALRYFRRTGEGVYDMEDLARRTEAMAGFLRERRAALGSPLVAGLGYSNGANILASVAMADPGIVDRMALLHPLIPFEPEPQPGLAGRQVLITAGRRDPICPAPLTERLAEWLRAQGAEVELVWHEGGHEIRQEEVTAVAGFLAPLRTAPAR</sequence>
<dbReference type="InterPro" id="IPR029058">
    <property type="entry name" value="AB_hydrolase_fold"/>
</dbReference>
<evidence type="ECO:0000313" key="3">
    <source>
        <dbReference type="Proteomes" id="UP000268016"/>
    </source>
</evidence>
<accession>A0A3N2R633</accession>
<dbReference type="Gene3D" id="3.40.50.1820">
    <property type="entry name" value="alpha/beta hydrolase"/>
    <property type="match status" value="1"/>
</dbReference>
<name>A0A3N2R633_9RHOB</name>
<protein>
    <submittedName>
        <fullName evidence="2">Alpha/beta hydrolase</fullName>
    </submittedName>
</protein>
<dbReference type="RefSeq" id="WP_123641416.1">
    <property type="nucleotide sequence ID" value="NZ_ML119083.1"/>
</dbReference>
<dbReference type="InterPro" id="IPR002925">
    <property type="entry name" value="Dienelactn_hydro"/>
</dbReference>
<proteinExistence type="predicted"/>
<dbReference type="GO" id="GO:0016787">
    <property type="term" value="F:hydrolase activity"/>
    <property type="evidence" value="ECO:0007669"/>
    <property type="project" value="UniProtKB-KW"/>
</dbReference>
<dbReference type="AlphaFoldDB" id="A0A3N2R633"/>
<dbReference type="Pfam" id="PF01738">
    <property type="entry name" value="DLH"/>
    <property type="match status" value="1"/>
</dbReference>
<reference evidence="2 3" key="1">
    <citation type="submission" date="2018-10" db="EMBL/GenBank/DDBJ databases">
        <title>Histidinibacterium lentulum gen. nov., sp. nov., a marine bacterium from the culture broth of Picochlorum sp. 122.</title>
        <authorList>
            <person name="Wang G."/>
        </authorList>
    </citation>
    <scope>NUCLEOTIDE SEQUENCE [LARGE SCALE GENOMIC DNA]</scope>
    <source>
        <strain evidence="2 3">B17</strain>
    </source>
</reference>
<dbReference type="SUPFAM" id="SSF53474">
    <property type="entry name" value="alpha/beta-Hydrolases"/>
    <property type="match status" value="1"/>
</dbReference>
<comment type="caution">
    <text evidence="2">The sequence shown here is derived from an EMBL/GenBank/DDBJ whole genome shotgun (WGS) entry which is preliminary data.</text>
</comment>
<dbReference type="Proteomes" id="UP000268016">
    <property type="component" value="Unassembled WGS sequence"/>
</dbReference>
<feature type="domain" description="Dienelactone hydrolase" evidence="1">
    <location>
        <begin position="72"/>
        <end position="180"/>
    </location>
</feature>